<reference evidence="1 2" key="1">
    <citation type="submission" date="2016-10" db="EMBL/GenBank/DDBJ databases">
        <title>Genome sequence of the basidiomycete white-rot fungus Trametes pubescens.</title>
        <authorList>
            <person name="Makela M.R."/>
            <person name="Granchi Z."/>
            <person name="Peng M."/>
            <person name="De Vries R.P."/>
            <person name="Grigoriev I."/>
            <person name="Riley R."/>
            <person name="Hilden K."/>
        </authorList>
    </citation>
    <scope>NUCLEOTIDE SEQUENCE [LARGE SCALE GENOMIC DNA]</scope>
    <source>
        <strain evidence="1 2">FBCC735</strain>
    </source>
</reference>
<organism evidence="1 2">
    <name type="scientific">Trametes pubescens</name>
    <name type="common">White-rot fungus</name>
    <dbReference type="NCBI Taxonomy" id="154538"/>
    <lineage>
        <taxon>Eukaryota</taxon>
        <taxon>Fungi</taxon>
        <taxon>Dikarya</taxon>
        <taxon>Basidiomycota</taxon>
        <taxon>Agaricomycotina</taxon>
        <taxon>Agaricomycetes</taxon>
        <taxon>Polyporales</taxon>
        <taxon>Polyporaceae</taxon>
        <taxon>Trametes</taxon>
    </lineage>
</organism>
<accession>A0A1M2V4D9</accession>
<protein>
    <submittedName>
        <fullName evidence="1">Uncharacterized protein</fullName>
    </submittedName>
</protein>
<sequence>MPPKRLQLTCLPYLAPPATCPFHHEHKSMPDQHDLRARKLNTRAGSAATTASPKEGTRANKGGAIKAATRYKHDVISDKNLFIRRMSELDPDVLYANMPKAFENLTLNEREQLKQECVQERRQDIRLTSPTVALPGCNPVSGCSDSPSTCSGQPYPHFVAAHTRLLDE</sequence>
<evidence type="ECO:0000313" key="1">
    <source>
        <dbReference type="EMBL" id="OJT02480.1"/>
    </source>
</evidence>
<dbReference type="OrthoDB" id="2758459at2759"/>
<comment type="caution">
    <text evidence="1">The sequence shown here is derived from an EMBL/GenBank/DDBJ whole genome shotgun (WGS) entry which is preliminary data.</text>
</comment>
<dbReference type="EMBL" id="MNAD01001668">
    <property type="protein sequence ID" value="OJT02480.1"/>
    <property type="molecule type" value="Genomic_DNA"/>
</dbReference>
<evidence type="ECO:0000313" key="2">
    <source>
        <dbReference type="Proteomes" id="UP000184267"/>
    </source>
</evidence>
<name>A0A1M2V4D9_TRAPU</name>
<proteinExistence type="predicted"/>
<dbReference type="Proteomes" id="UP000184267">
    <property type="component" value="Unassembled WGS sequence"/>
</dbReference>
<dbReference type="AlphaFoldDB" id="A0A1M2V4D9"/>
<gene>
    <name evidence="1" type="ORF">TRAPUB_6987</name>
</gene>
<keyword evidence="2" id="KW-1185">Reference proteome</keyword>